<feature type="transmembrane region" description="Helical" evidence="6">
    <location>
        <begin position="444"/>
        <end position="466"/>
    </location>
</feature>
<feature type="transmembrane region" description="Helical" evidence="6">
    <location>
        <begin position="360"/>
        <end position="379"/>
    </location>
</feature>
<comment type="caution">
    <text evidence="7">The sequence shown here is derived from an EMBL/GenBank/DDBJ whole genome shotgun (WGS) entry which is preliminary data.</text>
</comment>
<evidence type="ECO:0000256" key="2">
    <source>
        <dbReference type="ARBA" id="ARBA00022475"/>
    </source>
</evidence>
<evidence type="ECO:0000256" key="6">
    <source>
        <dbReference type="SAM" id="Phobius"/>
    </source>
</evidence>
<gene>
    <name evidence="7" type="ORF">DW216_03405</name>
</gene>
<dbReference type="PANTHER" id="PTHR30250:SF11">
    <property type="entry name" value="O-ANTIGEN TRANSPORTER-RELATED"/>
    <property type="match status" value="1"/>
</dbReference>
<dbReference type="PANTHER" id="PTHR30250">
    <property type="entry name" value="PST FAMILY PREDICTED COLANIC ACID TRANSPORTER"/>
    <property type="match status" value="1"/>
</dbReference>
<dbReference type="EMBL" id="QRJL01000002">
    <property type="protein sequence ID" value="RHH33245.1"/>
    <property type="molecule type" value="Genomic_DNA"/>
</dbReference>
<feature type="transmembrane region" description="Helical" evidence="6">
    <location>
        <begin position="298"/>
        <end position="318"/>
    </location>
</feature>
<dbReference type="AlphaFoldDB" id="A0A414WG37"/>
<dbReference type="Pfam" id="PF01943">
    <property type="entry name" value="Polysacc_synt"/>
    <property type="match status" value="1"/>
</dbReference>
<keyword evidence="5 6" id="KW-0472">Membrane</keyword>
<feature type="transmembrane region" description="Helical" evidence="6">
    <location>
        <begin position="148"/>
        <end position="170"/>
    </location>
</feature>
<comment type="subcellular location">
    <subcellularLocation>
        <location evidence="1">Cell membrane</location>
        <topology evidence="1">Multi-pass membrane protein</topology>
    </subcellularLocation>
</comment>
<reference evidence="7 8" key="1">
    <citation type="submission" date="2018-08" db="EMBL/GenBank/DDBJ databases">
        <title>A genome reference for cultivated species of the human gut microbiota.</title>
        <authorList>
            <person name="Zou Y."/>
            <person name="Xue W."/>
            <person name="Luo G."/>
        </authorList>
    </citation>
    <scope>NUCLEOTIDE SEQUENCE [LARGE SCALE GENOMIC DNA]</scope>
    <source>
        <strain evidence="7 8">AM18-14LB</strain>
    </source>
</reference>
<evidence type="ECO:0000256" key="4">
    <source>
        <dbReference type="ARBA" id="ARBA00022989"/>
    </source>
</evidence>
<feature type="transmembrane region" description="Helical" evidence="6">
    <location>
        <begin position="116"/>
        <end position="136"/>
    </location>
</feature>
<keyword evidence="4 6" id="KW-1133">Transmembrane helix</keyword>
<organism evidence="7 8">
    <name type="scientific">Bacteroides uniformis</name>
    <dbReference type="NCBI Taxonomy" id="820"/>
    <lineage>
        <taxon>Bacteria</taxon>
        <taxon>Pseudomonadati</taxon>
        <taxon>Bacteroidota</taxon>
        <taxon>Bacteroidia</taxon>
        <taxon>Bacteroidales</taxon>
        <taxon>Bacteroidaceae</taxon>
        <taxon>Bacteroides</taxon>
    </lineage>
</organism>
<dbReference type="Proteomes" id="UP000283766">
    <property type="component" value="Unassembled WGS sequence"/>
</dbReference>
<protein>
    <submittedName>
        <fullName evidence="7">Uncharacterized protein</fullName>
    </submittedName>
</protein>
<feature type="transmembrane region" description="Helical" evidence="6">
    <location>
        <begin position="330"/>
        <end position="348"/>
    </location>
</feature>
<dbReference type="InterPro" id="IPR050833">
    <property type="entry name" value="Poly_Biosynth_Transport"/>
</dbReference>
<sequence length="484" mass="55922">MTVNKILKNSSLYTFCALLQKGTGFLLLPIYTTYLKPEDYGIMNLITSITGFLSILFLVSLHAAAARFHFKYVTSKGQAIVWGTILLMVLFNSAFWGLICIIFHDALLVPLAEGIPFYPLLLLAILGTMLSPLYLFYQQWLQCTQDGLRYTLNLMCNFLLQVFLNLLMLMVFHQGVLGIIISSFIVSMIFFIYSMISFLPHITLCINKEISVAAFKYSLPLIPHSVSGYLSVMLDRILLNKLIGIQQVGLYGVANQFGNILNLFTSSINQAFTPWLYQKLEKENESSNYKSIYKFAEISNVLCCFVALVITFFSPEFIRLMTTDEFYSSWQPIVFITFGYVLNGLYFFFSKSLFFSYTKYVMIISLSTVLLNFVFNMILIPNYGYLGAGVAFLLSQFVSSVISLLLSMKLVPYLRYYWKKMYFFCFIFFLLCISIFFFQLVDDLWYRLILKIAFMLSVLGCVSYIYRHSLRLFKNQILNKNKYI</sequence>
<keyword evidence="2" id="KW-1003">Cell membrane</keyword>
<feature type="transmembrane region" description="Helical" evidence="6">
    <location>
        <begin position="420"/>
        <end position="438"/>
    </location>
</feature>
<evidence type="ECO:0000313" key="8">
    <source>
        <dbReference type="Proteomes" id="UP000283766"/>
    </source>
</evidence>
<evidence type="ECO:0000313" key="7">
    <source>
        <dbReference type="EMBL" id="RHH33245.1"/>
    </source>
</evidence>
<feature type="transmembrane region" description="Helical" evidence="6">
    <location>
        <begin position="176"/>
        <end position="199"/>
    </location>
</feature>
<feature type="transmembrane region" description="Helical" evidence="6">
    <location>
        <begin position="80"/>
        <end position="104"/>
    </location>
</feature>
<dbReference type="InterPro" id="IPR002797">
    <property type="entry name" value="Polysacc_synth"/>
</dbReference>
<accession>A0A414WG37</accession>
<feature type="transmembrane region" description="Helical" evidence="6">
    <location>
        <begin position="385"/>
        <end position="408"/>
    </location>
</feature>
<proteinExistence type="predicted"/>
<feature type="transmembrane region" description="Helical" evidence="6">
    <location>
        <begin position="40"/>
        <end position="59"/>
    </location>
</feature>
<name>A0A414WG37_BACUN</name>
<dbReference type="GO" id="GO:0005886">
    <property type="term" value="C:plasma membrane"/>
    <property type="evidence" value="ECO:0007669"/>
    <property type="project" value="UniProtKB-SubCell"/>
</dbReference>
<keyword evidence="3 6" id="KW-0812">Transmembrane</keyword>
<evidence type="ECO:0000256" key="5">
    <source>
        <dbReference type="ARBA" id="ARBA00023136"/>
    </source>
</evidence>
<evidence type="ECO:0000256" key="3">
    <source>
        <dbReference type="ARBA" id="ARBA00022692"/>
    </source>
</evidence>
<dbReference type="RefSeq" id="WP_009038510.1">
    <property type="nucleotide sequence ID" value="NZ_CABKOQ010000012.1"/>
</dbReference>
<evidence type="ECO:0000256" key="1">
    <source>
        <dbReference type="ARBA" id="ARBA00004651"/>
    </source>
</evidence>
<feature type="transmembrane region" description="Helical" evidence="6">
    <location>
        <begin position="12"/>
        <end position="34"/>
    </location>
</feature>